<dbReference type="PANTHER" id="PTHR33067">
    <property type="entry name" value="RNA-DIRECTED DNA POLYMERASE-RELATED"/>
    <property type="match status" value="1"/>
</dbReference>
<organism evidence="1">
    <name type="scientific">Tanacetum cinerariifolium</name>
    <name type="common">Dalmatian daisy</name>
    <name type="synonym">Chrysanthemum cinerariifolium</name>
    <dbReference type="NCBI Taxonomy" id="118510"/>
    <lineage>
        <taxon>Eukaryota</taxon>
        <taxon>Viridiplantae</taxon>
        <taxon>Streptophyta</taxon>
        <taxon>Embryophyta</taxon>
        <taxon>Tracheophyta</taxon>
        <taxon>Spermatophyta</taxon>
        <taxon>Magnoliopsida</taxon>
        <taxon>eudicotyledons</taxon>
        <taxon>Gunneridae</taxon>
        <taxon>Pentapetalae</taxon>
        <taxon>asterids</taxon>
        <taxon>campanulids</taxon>
        <taxon>Asterales</taxon>
        <taxon>Asteraceae</taxon>
        <taxon>Asteroideae</taxon>
        <taxon>Anthemideae</taxon>
        <taxon>Anthemidinae</taxon>
        <taxon>Tanacetum</taxon>
    </lineage>
</organism>
<proteinExistence type="predicted"/>
<gene>
    <name evidence="1" type="ORF">Tci_001770</name>
</gene>
<name>A0A699GKH1_TANCI</name>
<dbReference type="EMBL" id="BKCJ010000100">
    <property type="protein sequence ID" value="GEU29792.1"/>
    <property type="molecule type" value="Genomic_DNA"/>
</dbReference>
<sequence>MVPLRSDTIRLVQNGCLFRGLRSKDPNQYLKDFLKLLDSIDLDGENRERTRLHLFQFSLRDQASNRLERLPAGSITTWEDLTTPWTHFKDLLQKVHHHGIDHWLQIQIFYDHISFHLKCKIDSAGGGKLRNKNADESWKIIENLPLYDHECWNDTNVFAKPVKAIFTPQGTSKTPDRILLELEDQINFLLKGSRPAPKKVLIREEAKSPITKSVNSISLIKEDEEKNDIYDVAPSDDSKEIDGPDMEVSVKEAETKNEAESMAKNKPIKNLRKKQGSVYEAILQKKITKKEDVEVNFEIPWSIGGLKHVNALVNQGSDVNVMPYSTYVKLTNERPVETDIRLSLASHSHKGRRKETFILGTPFLTMAKAVINFDKGTITLRSGKSKISFYRIPESPGTIKRGVKNNIEPIAPTMTVNKLVLEEEERIRLYQEWEIEFDR</sequence>
<evidence type="ECO:0000313" key="1">
    <source>
        <dbReference type="EMBL" id="GEU29792.1"/>
    </source>
</evidence>
<protein>
    <submittedName>
        <fullName evidence="1">MAK10-like protein</fullName>
    </submittedName>
</protein>
<accession>A0A699GKH1</accession>
<reference evidence="1" key="1">
    <citation type="journal article" date="2019" name="Sci. Rep.">
        <title>Draft genome of Tanacetum cinerariifolium, the natural source of mosquito coil.</title>
        <authorList>
            <person name="Yamashiro T."/>
            <person name="Shiraishi A."/>
            <person name="Satake H."/>
            <person name="Nakayama K."/>
        </authorList>
    </citation>
    <scope>NUCLEOTIDE SEQUENCE</scope>
</reference>
<comment type="caution">
    <text evidence="1">The sequence shown here is derived from an EMBL/GenBank/DDBJ whole genome shotgun (WGS) entry which is preliminary data.</text>
</comment>
<dbReference type="PANTHER" id="PTHR33067:SF9">
    <property type="entry name" value="RNA-DIRECTED DNA POLYMERASE"/>
    <property type="match status" value="1"/>
</dbReference>
<dbReference type="AlphaFoldDB" id="A0A699GKH1"/>